<organism evidence="4 5">
    <name type="scientific">Saguinus oedipus</name>
    <name type="common">Cotton-top tamarin</name>
    <name type="synonym">Oedipomidas oedipus</name>
    <dbReference type="NCBI Taxonomy" id="9490"/>
    <lineage>
        <taxon>Eukaryota</taxon>
        <taxon>Metazoa</taxon>
        <taxon>Chordata</taxon>
        <taxon>Craniata</taxon>
        <taxon>Vertebrata</taxon>
        <taxon>Euteleostomi</taxon>
        <taxon>Mammalia</taxon>
        <taxon>Eutheria</taxon>
        <taxon>Euarchontoglires</taxon>
        <taxon>Primates</taxon>
        <taxon>Haplorrhini</taxon>
        <taxon>Platyrrhini</taxon>
        <taxon>Cebidae</taxon>
        <taxon>Callitrichinae</taxon>
        <taxon>Saguinus</taxon>
    </lineage>
</organism>
<feature type="region of interest" description="Disordered" evidence="1">
    <location>
        <begin position="31"/>
        <end position="89"/>
    </location>
</feature>
<keyword evidence="2" id="KW-0472">Membrane</keyword>
<gene>
    <name evidence="4" type="ORF">P7K49_023284</name>
</gene>
<accession>A0ABQ9UL80</accession>
<evidence type="ECO:0000256" key="3">
    <source>
        <dbReference type="SAM" id="SignalP"/>
    </source>
</evidence>
<feature type="chain" id="PRO_5045205596" evidence="3">
    <location>
        <begin position="19"/>
        <end position="152"/>
    </location>
</feature>
<evidence type="ECO:0000313" key="4">
    <source>
        <dbReference type="EMBL" id="KAK2097833.1"/>
    </source>
</evidence>
<evidence type="ECO:0000256" key="1">
    <source>
        <dbReference type="SAM" id="MobiDB-lite"/>
    </source>
</evidence>
<name>A0ABQ9UL80_SAGOE</name>
<reference evidence="4 5" key="1">
    <citation type="submission" date="2023-05" db="EMBL/GenBank/DDBJ databases">
        <title>B98-5 Cell Line De Novo Hybrid Assembly: An Optical Mapping Approach.</title>
        <authorList>
            <person name="Kananen K."/>
            <person name="Auerbach J.A."/>
            <person name="Kautto E."/>
            <person name="Blachly J.S."/>
        </authorList>
    </citation>
    <scope>NUCLEOTIDE SEQUENCE [LARGE SCALE GENOMIC DNA]</scope>
    <source>
        <strain evidence="4">B95-8</strain>
        <tissue evidence="4">Cell line</tissue>
    </source>
</reference>
<comment type="caution">
    <text evidence="4">The sequence shown here is derived from an EMBL/GenBank/DDBJ whole genome shotgun (WGS) entry which is preliminary data.</text>
</comment>
<evidence type="ECO:0000256" key="2">
    <source>
        <dbReference type="SAM" id="Phobius"/>
    </source>
</evidence>
<feature type="compositionally biased region" description="Basic and acidic residues" evidence="1">
    <location>
        <begin position="31"/>
        <end position="43"/>
    </location>
</feature>
<dbReference type="Proteomes" id="UP001266305">
    <property type="component" value="Unassembled WGS sequence"/>
</dbReference>
<feature type="signal peptide" evidence="3">
    <location>
        <begin position="1"/>
        <end position="18"/>
    </location>
</feature>
<dbReference type="EMBL" id="JASSZA010000011">
    <property type="protein sequence ID" value="KAK2097833.1"/>
    <property type="molecule type" value="Genomic_DNA"/>
</dbReference>
<keyword evidence="2" id="KW-0812">Transmembrane</keyword>
<keyword evidence="5" id="KW-1185">Reference proteome</keyword>
<evidence type="ECO:0000313" key="5">
    <source>
        <dbReference type="Proteomes" id="UP001266305"/>
    </source>
</evidence>
<keyword evidence="3" id="KW-0732">Signal</keyword>
<sequence>MWGTGHFWSLILYLFTACDVITPAHLHRADTSLHPGGEDERNGLRAAEPGQTETDKPVQPWTILLETKKSTTKGKNVGQSPDSSETRADPHQLMARKFPFFRIFLSRQAGMALLFAVGCVFFPLCFTVLCWGLQNHTSLQMERQEAVLVASK</sequence>
<feature type="compositionally biased region" description="Polar residues" evidence="1">
    <location>
        <begin position="73"/>
        <end position="83"/>
    </location>
</feature>
<protein>
    <submittedName>
        <fullName evidence="4">Uncharacterized protein</fullName>
    </submittedName>
</protein>
<keyword evidence="2" id="KW-1133">Transmembrane helix</keyword>
<feature type="transmembrane region" description="Helical" evidence="2">
    <location>
        <begin position="112"/>
        <end position="134"/>
    </location>
</feature>
<proteinExistence type="predicted"/>